<name>A0AAF0F4X3_9BASI</name>
<comment type="pathway">
    <text evidence="2">Glycolipid biosynthesis; glycosylphosphatidylinositol-anchor biosynthesis.</text>
</comment>
<reference evidence="12" key="1">
    <citation type="submission" date="2023-03" db="EMBL/GenBank/DDBJ databases">
        <title>Mating type loci evolution in Malassezia.</title>
        <authorList>
            <person name="Coelho M.A."/>
        </authorList>
    </citation>
    <scope>NUCLEOTIDE SEQUENCE</scope>
    <source>
        <strain evidence="12">CBS 9431</strain>
    </source>
</reference>
<dbReference type="PANTHER" id="PTHR21072:SF13">
    <property type="entry name" value="GPI TRANSAMIDASE COMPONENT PIG-S"/>
    <property type="match status" value="1"/>
</dbReference>
<protein>
    <recommendedName>
        <fullName evidence="14">GPI transamidase component PIG-S</fullName>
    </recommendedName>
</protein>
<dbReference type="Pfam" id="PF10510">
    <property type="entry name" value="PIG-S"/>
    <property type="match status" value="1"/>
</dbReference>
<comment type="similarity">
    <text evidence="3">Belongs to the PIGS family.</text>
</comment>
<evidence type="ECO:0000256" key="7">
    <source>
        <dbReference type="ARBA" id="ARBA00022989"/>
    </source>
</evidence>
<evidence type="ECO:0000313" key="13">
    <source>
        <dbReference type="Proteomes" id="UP001217754"/>
    </source>
</evidence>
<dbReference type="GO" id="GO:0006506">
    <property type="term" value="P:GPI anchor biosynthetic process"/>
    <property type="evidence" value="ECO:0007669"/>
    <property type="project" value="UniProtKB-KW"/>
</dbReference>
<evidence type="ECO:0000256" key="4">
    <source>
        <dbReference type="ARBA" id="ARBA00022502"/>
    </source>
</evidence>
<keyword evidence="8 11" id="KW-0472">Membrane</keyword>
<evidence type="ECO:0000256" key="3">
    <source>
        <dbReference type="ARBA" id="ARBA00005316"/>
    </source>
</evidence>
<keyword evidence="5 11" id="KW-0812">Transmembrane</keyword>
<keyword evidence="13" id="KW-1185">Reference proteome</keyword>
<keyword evidence="4" id="KW-0337">GPI-anchor biosynthesis</keyword>
<dbReference type="InterPro" id="IPR019540">
    <property type="entry name" value="PtdIno-glycan_biosynth_class_S"/>
</dbReference>
<dbReference type="AlphaFoldDB" id="A0AAF0F4X3"/>
<dbReference type="RefSeq" id="XP_060123777.1">
    <property type="nucleotide sequence ID" value="XM_060267794.1"/>
</dbReference>
<keyword evidence="9" id="KW-0325">Glycoprotein</keyword>
<dbReference type="EMBL" id="CP119965">
    <property type="protein sequence ID" value="WFD40880.1"/>
    <property type="molecule type" value="Genomic_DNA"/>
</dbReference>
<sequence length="590" mass="64406">MLGEAPFQATRVRVSILVSFVCVIIAALPFWWATTTITRLPLPAADVFAWQEQVACPVRAAFSLELTPHGVSVGSDTCENVQKRLNTLARGAQDAQDASTDDLCMDWQVSVPGVCAAAPHNATMTYSLSLRNVACDDAFTVCASDDMAQSVAEKLAPLLARSASEVDDAHRRKSAHDLHAIQFAKRVRVVFSLLNEDASAGGAASGWELQETLKVLDNMHGALPPRLEAIAPLFRLIEAARGVHDFQLESQVQWYAPLEFEPAAEHHAPEAAPAAPEHTRAPEQDSSIEAAAAAEHAEHAQASVDAELATRTPAATEHFASLDNVRVFVNSAQWNLESYGLADAASNATDGQFEEQTLHFVLFLPSDAHRPLRMRNPTTSETIANPAWIVPQWGGVVVWNREGDGDRLAPPLTLDELAEPLRLFSKQLAQLLGVAFEQVSDSESALYFAVQGLLWRRTLESARSTIETLGSTVRLVDKIPNLGVGATVRGQFLLALERLNELATLLGTDAQQDVLPKALDLAYSAQAHASRAFFDPSMLAMLYFPDEHKYAVYTPLFGPLFVPLLVAFVREAKRFRARRAQHTLTKQSNT</sequence>
<feature type="transmembrane region" description="Helical" evidence="11">
    <location>
        <begin position="12"/>
        <end position="32"/>
    </location>
</feature>
<keyword evidence="7 11" id="KW-1133">Transmembrane helix</keyword>
<dbReference type="GO" id="GO:0016255">
    <property type="term" value="P:attachment of GPI anchor to protein"/>
    <property type="evidence" value="ECO:0007669"/>
    <property type="project" value="InterPro"/>
</dbReference>
<evidence type="ECO:0000256" key="6">
    <source>
        <dbReference type="ARBA" id="ARBA00022824"/>
    </source>
</evidence>
<keyword evidence="6" id="KW-0256">Endoplasmic reticulum</keyword>
<dbReference type="Proteomes" id="UP001217754">
    <property type="component" value="Chromosome 8"/>
</dbReference>
<feature type="transmembrane region" description="Helical" evidence="11">
    <location>
        <begin position="550"/>
        <end position="569"/>
    </location>
</feature>
<comment type="subcellular location">
    <subcellularLocation>
        <location evidence="1">Endoplasmic reticulum membrane</location>
        <topology evidence="1">Multi-pass membrane protein</topology>
    </subcellularLocation>
</comment>
<evidence type="ECO:0000256" key="10">
    <source>
        <dbReference type="SAM" id="MobiDB-lite"/>
    </source>
</evidence>
<gene>
    <name evidence="12" type="ORF">MJAP1_003871</name>
</gene>
<evidence type="ECO:0000256" key="1">
    <source>
        <dbReference type="ARBA" id="ARBA00004477"/>
    </source>
</evidence>
<evidence type="ECO:0008006" key="14">
    <source>
        <dbReference type="Google" id="ProtNLM"/>
    </source>
</evidence>
<evidence type="ECO:0000256" key="8">
    <source>
        <dbReference type="ARBA" id="ARBA00023136"/>
    </source>
</evidence>
<evidence type="ECO:0000256" key="11">
    <source>
        <dbReference type="SAM" id="Phobius"/>
    </source>
</evidence>
<feature type="region of interest" description="Disordered" evidence="10">
    <location>
        <begin position="265"/>
        <end position="305"/>
    </location>
</feature>
<evidence type="ECO:0000256" key="2">
    <source>
        <dbReference type="ARBA" id="ARBA00004687"/>
    </source>
</evidence>
<dbReference type="GeneID" id="85227522"/>
<evidence type="ECO:0000256" key="5">
    <source>
        <dbReference type="ARBA" id="ARBA00022692"/>
    </source>
</evidence>
<organism evidence="12 13">
    <name type="scientific">Malassezia japonica</name>
    <dbReference type="NCBI Taxonomy" id="223818"/>
    <lineage>
        <taxon>Eukaryota</taxon>
        <taxon>Fungi</taxon>
        <taxon>Dikarya</taxon>
        <taxon>Basidiomycota</taxon>
        <taxon>Ustilaginomycotina</taxon>
        <taxon>Malasseziomycetes</taxon>
        <taxon>Malasseziales</taxon>
        <taxon>Malasseziaceae</taxon>
        <taxon>Malassezia</taxon>
    </lineage>
</organism>
<dbReference type="GO" id="GO:0042765">
    <property type="term" value="C:GPI-anchor transamidase complex"/>
    <property type="evidence" value="ECO:0007669"/>
    <property type="project" value="InterPro"/>
</dbReference>
<dbReference type="PANTHER" id="PTHR21072">
    <property type="entry name" value="GPI TRANSAMIDASE COMPONENT PIG-S"/>
    <property type="match status" value="1"/>
</dbReference>
<evidence type="ECO:0000313" key="12">
    <source>
        <dbReference type="EMBL" id="WFD40880.1"/>
    </source>
</evidence>
<proteinExistence type="inferred from homology"/>
<accession>A0AAF0F4X3</accession>
<evidence type="ECO:0000256" key="9">
    <source>
        <dbReference type="ARBA" id="ARBA00023180"/>
    </source>
</evidence>